<dbReference type="Proteomes" id="UP000176988">
    <property type="component" value="Unassembled WGS sequence"/>
</dbReference>
<feature type="domain" description="Peptidase S74" evidence="3">
    <location>
        <begin position="611"/>
        <end position="717"/>
    </location>
</feature>
<dbReference type="STRING" id="1802424.A2480_04650"/>
<dbReference type="PROSITE" id="PS51688">
    <property type="entry name" value="ICA"/>
    <property type="match status" value="1"/>
</dbReference>
<protein>
    <recommendedName>
        <fullName evidence="3">Peptidase S74 domain-containing protein</fullName>
    </recommendedName>
</protein>
<evidence type="ECO:0000256" key="1">
    <source>
        <dbReference type="SAM" id="MobiDB-lite"/>
    </source>
</evidence>
<organism evidence="4 5">
    <name type="scientific">Candidatus Uhrbacteria bacterium RIFOXYC2_FULL_47_19</name>
    <dbReference type="NCBI Taxonomy" id="1802424"/>
    <lineage>
        <taxon>Bacteria</taxon>
        <taxon>Candidatus Uhriibacteriota</taxon>
    </lineage>
</organism>
<feature type="compositionally biased region" description="Acidic residues" evidence="1">
    <location>
        <begin position="1141"/>
        <end position="1198"/>
    </location>
</feature>
<keyword evidence="2" id="KW-1133">Transmembrane helix</keyword>
<dbReference type="Pfam" id="PF13884">
    <property type="entry name" value="Peptidase_S74"/>
    <property type="match status" value="1"/>
</dbReference>
<feature type="transmembrane region" description="Helical" evidence="2">
    <location>
        <begin position="20"/>
        <end position="39"/>
    </location>
</feature>
<feature type="region of interest" description="Disordered" evidence="1">
    <location>
        <begin position="1120"/>
        <end position="1198"/>
    </location>
</feature>
<accession>A0A1F7WCZ1</accession>
<dbReference type="AlphaFoldDB" id="A0A1F7WCZ1"/>
<proteinExistence type="predicted"/>
<keyword evidence="2" id="KW-0472">Membrane</keyword>
<reference evidence="4 5" key="1">
    <citation type="journal article" date="2016" name="Nat. Commun.">
        <title>Thousands of microbial genomes shed light on interconnected biogeochemical processes in an aquifer system.</title>
        <authorList>
            <person name="Anantharaman K."/>
            <person name="Brown C.T."/>
            <person name="Hug L.A."/>
            <person name="Sharon I."/>
            <person name="Castelle C.J."/>
            <person name="Probst A.J."/>
            <person name="Thomas B.C."/>
            <person name="Singh A."/>
            <person name="Wilkins M.J."/>
            <person name="Karaoz U."/>
            <person name="Brodie E.L."/>
            <person name="Williams K.H."/>
            <person name="Hubbard S.S."/>
            <person name="Banfield J.F."/>
        </authorList>
    </citation>
    <scope>NUCLEOTIDE SEQUENCE [LARGE SCALE GENOMIC DNA]</scope>
</reference>
<evidence type="ECO:0000313" key="4">
    <source>
        <dbReference type="EMBL" id="OGM00696.1"/>
    </source>
</evidence>
<evidence type="ECO:0000259" key="3">
    <source>
        <dbReference type="PROSITE" id="PS51688"/>
    </source>
</evidence>
<name>A0A1F7WCZ1_9BACT</name>
<evidence type="ECO:0000256" key="2">
    <source>
        <dbReference type="SAM" id="Phobius"/>
    </source>
</evidence>
<dbReference type="EMBL" id="MGFG01000026">
    <property type="protein sequence ID" value="OGM00696.1"/>
    <property type="molecule type" value="Genomic_DNA"/>
</dbReference>
<comment type="caution">
    <text evidence="4">The sequence shown here is derived from an EMBL/GenBank/DDBJ whole genome shotgun (WGS) entry which is preliminary data.</text>
</comment>
<sequence length="1198" mass="126644">MLQASIKKEKIGSSLKSLRLVWFLSYFIILFGLVSPLGFAEASGPSSNRVLNYQIRLTDSSGIRVPDGIVELELTIYDLAIGGSQLYTACSVDGLPGSAPTAVQATFTNGISSILIGSSLTCAVGSAVAIPATLFTNTAMYLGVTVEADAEMTPRKQIVASGYSMNADLLDDLNTSNAGGTSAFVPITDSSGNLTLTGNPQGAGVTQGSLTVNPATADANEILFGVALGGVTRFSVDEDGDVVIAGRLDMPAHGNDVGLKLPVNAGAPVAAGGTVEGDIVWDSTGDALYVYNGAAFVQVDTDTDTGITQIGSMTSDTSFGDATADDDWLGLGAAAGRIIFDDQATDEVLIMDANFGIGDATPTALLTVGDGDLFTVDSSGNVGVTARLNMGTHSDNVGLKVPTNAGNPVEKAGTVEGDMVWNSIGDALYVYDGTSFVLSYTDTGITQIGSMTSATSFGDATADDDWLGLGAAAGRIVFDDSATDYVMVMSALMGVGISVPKSMLHVSGAGGIVGDFSNLMTIASTTDTATGISLNTTNEQWLIGQNLPPDNPTLADDFFVYNVDDNNTRLAIQHATGYTAISALAGATANDLCYDNITINGMYTFTTCLPSSIRYKENVRPLDVDIEKVLALEPVRFDWKEKFITDDQGNIVNVTPKGVSIGLIAENTLPLIPDLVEFNSEGQVESIEYKLLSVYNLAVIKQHNIDISRSLKLDQLTGTAYEIDPLQPADAITTAVDSKMLTFSGSAWNGVTAAADDVSLTLRNQVYGLDDYNLVLTDNASNEIARINNQGDLYLSGRMYLSDRGTMQDQRYIYYDGSAGPGGDFIRTNAAGWSTGSYDFAEMFGSSESLGTGELVMIDMGSSHKVRRATNSLESNGYLLAGIVSTRPGFLAGMNDADSYPVALQGRVPTKVNLENGPISIGDPIAISSIPGVGMRATQADYVVGLALESYNGNGDGLITVFLKVGWYDGRSINQADTEASAMSLSGVNGILDMSGQPIVGIGALEGFGGLWSLDSNGKLTVNEVEADGVSAEKLTVRADDVQTTVGEGIIPVGSYEYVIDNPAVKFNSRIFVTFFGNIEGSWWVTERTDGRFKIKLSSVAATDIQFEYWILDVVDDRTHSTPEPPADDVEDNDVVPPSAVEEEVEDEQELIDAEPEPEVEEEVVITEPEPEPEVEEEVVITEPEPEPELPIEEEVQE</sequence>
<gene>
    <name evidence="4" type="ORF">A2480_04650</name>
</gene>
<evidence type="ECO:0000313" key="5">
    <source>
        <dbReference type="Proteomes" id="UP000176988"/>
    </source>
</evidence>
<keyword evidence="2" id="KW-0812">Transmembrane</keyword>
<dbReference type="InterPro" id="IPR030392">
    <property type="entry name" value="S74_ICA"/>
</dbReference>